<dbReference type="Proteomes" id="UP001157160">
    <property type="component" value="Unassembled WGS sequence"/>
</dbReference>
<dbReference type="Gene3D" id="3.30.70.920">
    <property type="match status" value="1"/>
</dbReference>
<dbReference type="PROSITE" id="PS50956">
    <property type="entry name" value="HTH_ASNC_2"/>
    <property type="match status" value="1"/>
</dbReference>
<dbReference type="InterPro" id="IPR036390">
    <property type="entry name" value="WH_DNA-bd_sf"/>
</dbReference>
<dbReference type="GO" id="GO:0005829">
    <property type="term" value="C:cytosol"/>
    <property type="evidence" value="ECO:0007669"/>
    <property type="project" value="TreeGrafter"/>
</dbReference>
<dbReference type="InterPro" id="IPR019887">
    <property type="entry name" value="Tscrpt_reg_AsnC/Lrp_C"/>
</dbReference>
<dbReference type="GO" id="GO:0043200">
    <property type="term" value="P:response to amino acid"/>
    <property type="evidence" value="ECO:0007669"/>
    <property type="project" value="TreeGrafter"/>
</dbReference>
<protein>
    <submittedName>
        <fullName evidence="5">Transcriptional regulator, AsnC family protein</fullName>
    </submittedName>
</protein>
<gene>
    <name evidence="5" type="ORF">GCM10025874_29540</name>
</gene>
<organism evidence="5 6">
    <name type="scientific">Arenivirga flava</name>
    <dbReference type="NCBI Taxonomy" id="1930060"/>
    <lineage>
        <taxon>Bacteria</taxon>
        <taxon>Bacillati</taxon>
        <taxon>Actinomycetota</taxon>
        <taxon>Actinomycetes</taxon>
        <taxon>Micrococcales</taxon>
        <taxon>Microbacteriaceae</taxon>
        <taxon>Arenivirga</taxon>
    </lineage>
</organism>
<dbReference type="InterPro" id="IPR011008">
    <property type="entry name" value="Dimeric_a/b-barrel"/>
</dbReference>
<dbReference type="SUPFAM" id="SSF54909">
    <property type="entry name" value="Dimeric alpha+beta barrel"/>
    <property type="match status" value="1"/>
</dbReference>
<dbReference type="Pfam" id="PF01037">
    <property type="entry name" value="AsnC_trans_reg"/>
    <property type="match status" value="1"/>
</dbReference>
<dbReference type="SUPFAM" id="SSF46785">
    <property type="entry name" value="Winged helix' DNA-binding domain"/>
    <property type="match status" value="1"/>
</dbReference>
<keyword evidence="2" id="KW-0238">DNA-binding</keyword>
<sequence>MAAQFDAVDRAILAELARNARLPNNALAAAVGIAPSTCLTRVRALQAAGVITGFRTEVSMRAIDRPLQAMISVGLSADVRADIRDYARRFIRYPQVLDVYYLAGRDDFLVNVAVRDTDELRDFVTDYLSADPGVARTETSIVFEHLRDLRLFPDPDAGPPVF</sequence>
<dbReference type="PANTHER" id="PTHR30154">
    <property type="entry name" value="LEUCINE-RESPONSIVE REGULATORY PROTEIN"/>
    <property type="match status" value="1"/>
</dbReference>
<proteinExistence type="predicted"/>
<evidence type="ECO:0000259" key="4">
    <source>
        <dbReference type="PROSITE" id="PS50956"/>
    </source>
</evidence>
<evidence type="ECO:0000256" key="2">
    <source>
        <dbReference type="ARBA" id="ARBA00023125"/>
    </source>
</evidence>
<keyword evidence="3" id="KW-0804">Transcription</keyword>
<dbReference type="Gene3D" id="1.10.10.10">
    <property type="entry name" value="Winged helix-like DNA-binding domain superfamily/Winged helix DNA-binding domain"/>
    <property type="match status" value="1"/>
</dbReference>
<dbReference type="InterPro" id="IPR036388">
    <property type="entry name" value="WH-like_DNA-bd_sf"/>
</dbReference>
<evidence type="ECO:0000313" key="5">
    <source>
        <dbReference type="EMBL" id="GMA29701.1"/>
    </source>
</evidence>
<keyword evidence="6" id="KW-1185">Reference proteome</keyword>
<dbReference type="SMART" id="SM00344">
    <property type="entry name" value="HTH_ASNC"/>
    <property type="match status" value="1"/>
</dbReference>
<evidence type="ECO:0000313" key="6">
    <source>
        <dbReference type="Proteomes" id="UP001157160"/>
    </source>
</evidence>
<comment type="caution">
    <text evidence="5">The sequence shown here is derived from an EMBL/GenBank/DDBJ whole genome shotgun (WGS) entry which is preliminary data.</text>
</comment>
<dbReference type="InterPro" id="IPR011991">
    <property type="entry name" value="ArsR-like_HTH"/>
</dbReference>
<dbReference type="AlphaFoldDB" id="A0AA37XC85"/>
<keyword evidence="1" id="KW-0805">Transcription regulation</keyword>
<feature type="domain" description="HTH asnC-type" evidence="4">
    <location>
        <begin position="5"/>
        <end position="66"/>
    </location>
</feature>
<dbReference type="InterPro" id="IPR019888">
    <property type="entry name" value="Tscrpt_reg_AsnC-like"/>
</dbReference>
<evidence type="ECO:0000256" key="3">
    <source>
        <dbReference type="ARBA" id="ARBA00023163"/>
    </source>
</evidence>
<dbReference type="CDD" id="cd00090">
    <property type="entry name" value="HTH_ARSR"/>
    <property type="match status" value="1"/>
</dbReference>
<dbReference type="PANTHER" id="PTHR30154:SF54">
    <property type="entry name" value="POSSIBLE TRANSCRIPTIONAL REGULATORY PROTEIN (PROBABLY LRP_ASNC-FAMILY)"/>
    <property type="match status" value="1"/>
</dbReference>
<dbReference type="PRINTS" id="PR00033">
    <property type="entry name" value="HTHASNC"/>
</dbReference>
<name>A0AA37XC85_9MICO</name>
<dbReference type="InterPro" id="IPR000485">
    <property type="entry name" value="AsnC-type_HTH_dom"/>
</dbReference>
<accession>A0AA37XC85</accession>
<reference evidence="5 6" key="1">
    <citation type="journal article" date="2014" name="Int. J. Syst. Evol. Microbiol.">
        <title>Complete genome sequence of Corynebacterium casei LMG S-19264T (=DSM 44701T), isolated from a smear-ripened cheese.</title>
        <authorList>
            <consortium name="US DOE Joint Genome Institute (JGI-PGF)"/>
            <person name="Walter F."/>
            <person name="Albersmeier A."/>
            <person name="Kalinowski J."/>
            <person name="Ruckert C."/>
        </authorList>
    </citation>
    <scope>NUCLEOTIDE SEQUENCE [LARGE SCALE GENOMIC DNA]</scope>
    <source>
        <strain evidence="5 6">NBRC 112289</strain>
    </source>
</reference>
<evidence type="ECO:0000256" key="1">
    <source>
        <dbReference type="ARBA" id="ARBA00023015"/>
    </source>
</evidence>
<dbReference type="RefSeq" id="WP_284234040.1">
    <property type="nucleotide sequence ID" value="NZ_BSUL01000001.1"/>
</dbReference>
<dbReference type="EMBL" id="BSUL01000001">
    <property type="protein sequence ID" value="GMA29701.1"/>
    <property type="molecule type" value="Genomic_DNA"/>
</dbReference>
<dbReference type="GO" id="GO:0043565">
    <property type="term" value="F:sequence-specific DNA binding"/>
    <property type="evidence" value="ECO:0007669"/>
    <property type="project" value="InterPro"/>
</dbReference>
<dbReference type="Pfam" id="PF13412">
    <property type="entry name" value="HTH_24"/>
    <property type="match status" value="1"/>
</dbReference>